<keyword evidence="1" id="KW-0812">Transmembrane</keyword>
<dbReference type="EMBL" id="CP039381">
    <property type="protein sequence ID" value="QCT07077.1"/>
    <property type="molecule type" value="Genomic_DNA"/>
</dbReference>
<dbReference type="OrthoDB" id="2065951at2"/>
<keyword evidence="1" id="KW-1133">Transmembrane helix</keyword>
<evidence type="ECO:0000313" key="2">
    <source>
        <dbReference type="EMBL" id="QCT07077.1"/>
    </source>
</evidence>
<evidence type="ECO:0000256" key="1">
    <source>
        <dbReference type="SAM" id="Phobius"/>
    </source>
</evidence>
<proteinExistence type="predicted"/>
<sequence>MTTEKIKEYLGMVLDMEMSLYVQDKTLQNLYRVYNNLGKKKIIPIPEKEVSKKDTGEYMKGAGIIIGFIVAMVYGIYRVVNNHSSGGLSSIFDIFGMMIMIFIVGIISGLVGAAIVGPIIKSIAEVNEQKELDRIYSIKLKEYNRKVEIDNKRVRSEMPEKNKVLSQIEILDKQYQETEKNLMELYSYNIIHNDYKRDIVVISSFYQYFCKGITLSLQFDPNTGDDGAYKIYENEKRLNLIISKIDIAIQKLNEIATTQTVLFDAINKANHTIDRLSNDINNNHKHLSAQINEQTAIEEYQHERILKELEYHNFMDAIYRRK</sequence>
<keyword evidence="1" id="KW-0472">Membrane</keyword>
<dbReference type="KEGG" id="ruj:E5Z56_06715"/>
<feature type="transmembrane region" description="Helical" evidence="1">
    <location>
        <begin position="97"/>
        <end position="120"/>
    </location>
</feature>
<feature type="transmembrane region" description="Helical" evidence="1">
    <location>
        <begin position="58"/>
        <end position="77"/>
    </location>
</feature>
<accession>A0A4P8XVT2</accession>
<organism evidence="2 3">
    <name type="scientific">Ruminococcus bovis</name>
    <dbReference type="NCBI Taxonomy" id="2564099"/>
    <lineage>
        <taxon>Bacteria</taxon>
        <taxon>Bacillati</taxon>
        <taxon>Bacillota</taxon>
        <taxon>Clostridia</taxon>
        <taxon>Eubacteriales</taxon>
        <taxon>Oscillospiraceae</taxon>
        <taxon>Ruminococcus</taxon>
    </lineage>
</organism>
<protein>
    <submittedName>
        <fullName evidence="2">Uncharacterized protein</fullName>
    </submittedName>
</protein>
<dbReference type="Proteomes" id="UP000301475">
    <property type="component" value="Chromosome"/>
</dbReference>
<dbReference type="RefSeq" id="WP_138157138.1">
    <property type="nucleotide sequence ID" value="NZ_CP039381.1"/>
</dbReference>
<reference evidence="2 3" key="1">
    <citation type="submission" date="2019-04" db="EMBL/GenBank/DDBJ databases">
        <authorList>
            <person name="Embree M."/>
            <person name="Gaffney J.R."/>
        </authorList>
    </citation>
    <scope>NUCLEOTIDE SEQUENCE [LARGE SCALE GENOMIC DNA]</scope>
    <source>
        <strain evidence="2 3">JE7A12</strain>
    </source>
</reference>
<keyword evidence="3" id="KW-1185">Reference proteome</keyword>
<gene>
    <name evidence="2" type="ORF">E5Z56_06715</name>
</gene>
<name>A0A4P8XVT2_9FIRM</name>
<dbReference type="AlphaFoldDB" id="A0A4P8XVT2"/>
<evidence type="ECO:0000313" key="3">
    <source>
        <dbReference type="Proteomes" id="UP000301475"/>
    </source>
</evidence>